<dbReference type="EMBL" id="JPYA02000004">
    <property type="protein sequence ID" value="MEB3752126.1"/>
    <property type="molecule type" value="Genomic_DNA"/>
</dbReference>
<evidence type="ECO:0000313" key="2">
    <source>
        <dbReference type="Proteomes" id="UP000029267"/>
    </source>
</evidence>
<name>A0ABU6BJN8_9BACL</name>
<protein>
    <submittedName>
        <fullName evidence="1">Uncharacterized protein</fullName>
    </submittedName>
</protein>
<evidence type="ECO:0000313" key="1">
    <source>
        <dbReference type="EMBL" id="MEB3752126.1"/>
    </source>
</evidence>
<accession>A0ABU6BJN8</accession>
<reference evidence="1 2" key="1">
    <citation type="journal article" date="2014" name="Genome Announc.">
        <title>Draft Genome Sequence of Geobacillus icigianus Strain G1w1T Isolated from Hot Springs in the Valley of Geysers, Kamchatka (Russian Federation).</title>
        <authorList>
            <person name="Bryanskaya A.V."/>
            <person name="Rozanov A.S."/>
            <person name="Logacheva M.D."/>
            <person name="Kotenko A.V."/>
            <person name="Peltek S.E."/>
        </authorList>
    </citation>
    <scope>NUCLEOTIDE SEQUENCE [LARGE SCALE GENOMIC DNA]</scope>
    <source>
        <strain evidence="1 2">G1w1</strain>
    </source>
</reference>
<comment type="caution">
    <text evidence="1">The sequence shown here is derived from an EMBL/GenBank/DDBJ whole genome shotgun (WGS) entry which is preliminary data.</text>
</comment>
<proteinExistence type="predicted"/>
<gene>
    <name evidence="1" type="ORF">EP10_002998</name>
</gene>
<keyword evidence="2" id="KW-1185">Reference proteome</keyword>
<sequence length="85" mass="9749">MKRNRPFWLGLLARLPLQNDKVERLLRFPVDLRVGMFRIGPRLLERIGVKVIVKRFVPMATHGCSPRCRNVPGRAVGRTVPRCGC</sequence>
<organism evidence="1 2">
    <name type="scientific">Geobacillus icigianus</name>
    <dbReference type="NCBI Taxonomy" id="1430331"/>
    <lineage>
        <taxon>Bacteria</taxon>
        <taxon>Bacillati</taxon>
        <taxon>Bacillota</taxon>
        <taxon>Bacilli</taxon>
        <taxon>Bacillales</taxon>
        <taxon>Anoxybacillaceae</taxon>
        <taxon>Geobacillus</taxon>
    </lineage>
</organism>
<dbReference type="Proteomes" id="UP000029267">
    <property type="component" value="Unassembled WGS sequence"/>
</dbReference>